<dbReference type="EMBL" id="CP003282">
    <property type="protein sequence ID" value="AFG37902.1"/>
    <property type="molecule type" value="Genomic_DNA"/>
</dbReference>
<dbReference type="OrthoDB" id="9815602at2"/>
<dbReference type="PROSITE" id="PS51257">
    <property type="entry name" value="PROKAR_LIPOPROTEIN"/>
    <property type="match status" value="1"/>
</dbReference>
<evidence type="ECO:0000313" key="4">
    <source>
        <dbReference type="EMBL" id="AFG37902.1"/>
    </source>
</evidence>
<dbReference type="PATRIC" id="fig|889378.3.peg.1835"/>
<dbReference type="STRING" id="889378.Spiaf_1845"/>
<proteinExistence type="inferred from homology"/>
<evidence type="ECO:0000256" key="2">
    <source>
        <dbReference type="ARBA" id="ARBA00010742"/>
    </source>
</evidence>
<gene>
    <name evidence="4" type="ordered locus">Spiaf_1845</name>
</gene>
<accession>H9UK59</accession>
<dbReference type="Pfam" id="PF13379">
    <property type="entry name" value="NMT1_2"/>
    <property type="match status" value="1"/>
</dbReference>
<sequence length="310" mass="33620">MRLLIKTMLLVILAATVLLTGCSDTETHTLRLGMMPAVDIAPFYHASESGIFDEHGLEVELVLFTNAQNRQTALQTNQIDGAMTDLVALATNVAGDFPLHGVLSTEGIFPLLVRDPADLAADSSAGDNRRPTIGVMEISITNYAAQMYLRQHHGDMQFEPVFINEIPTRLAAVSQGQVTGGIFPEPVASIGEANGLHKLVYPDIPRESLDIIAVTDSALQTKPEAIRALTAAYSQAAAELNTDPSLTLDILYRYIPNLPPQARELINLPAYRPAHLPSDGFLAEIIEWTEGVRGQSLGIQPADLVDRSYL</sequence>
<keyword evidence="3" id="KW-0732">Signal</keyword>
<dbReference type="SUPFAM" id="SSF53850">
    <property type="entry name" value="Periplasmic binding protein-like II"/>
    <property type="match status" value="1"/>
</dbReference>
<name>H9UK59_SPIAZ</name>
<protein>
    <submittedName>
        <fullName evidence="4">ABC-type nitrate/sulfonate/bicarbonate transport system, periplasmic component</fullName>
    </submittedName>
</protein>
<dbReference type="KEGG" id="sfc:Spiaf_1845"/>
<dbReference type="HOGENOM" id="CLU_028871_5_2_12"/>
<dbReference type="RefSeq" id="WP_014455885.1">
    <property type="nucleotide sequence ID" value="NC_017098.1"/>
</dbReference>
<dbReference type="GO" id="GO:0042597">
    <property type="term" value="C:periplasmic space"/>
    <property type="evidence" value="ECO:0007669"/>
    <property type="project" value="UniProtKB-SubCell"/>
</dbReference>
<dbReference type="Gene3D" id="3.40.190.10">
    <property type="entry name" value="Periplasmic binding protein-like II"/>
    <property type="match status" value="2"/>
</dbReference>
<dbReference type="Proteomes" id="UP000007383">
    <property type="component" value="Chromosome"/>
</dbReference>
<dbReference type="AlphaFoldDB" id="H9UK59"/>
<reference evidence="5" key="1">
    <citation type="journal article" date="2013" name="Stand. Genomic Sci.">
        <title>Complete genome sequence of the halophilic bacterium Spirochaeta africana type strain (Z-7692(T)) from the alkaline Lake Magadi in the East African Rift.</title>
        <authorList>
            <person name="Liolos K."/>
            <person name="Abt B."/>
            <person name="Scheuner C."/>
            <person name="Teshima H."/>
            <person name="Held B."/>
            <person name="Lapidus A."/>
            <person name="Nolan M."/>
            <person name="Lucas S."/>
            <person name="Deshpande S."/>
            <person name="Cheng J.F."/>
            <person name="Tapia R."/>
            <person name="Goodwin L.A."/>
            <person name="Pitluck S."/>
            <person name="Pagani I."/>
            <person name="Ivanova N."/>
            <person name="Mavromatis K."/>
            <person name="Mikhailova N."/>
            <person name="Huntemann M."/>
            <person name="Pati A."/>
            <person name="Chen A."/>
            <person name="Palaniappan K."/>
            <person name="Land M."/>
            <person name="Rohde M."/>
            <person name="Tindall B.J."/>
            <person name="Detter J.C."/>
            <person name="Goker M."/>
            <person name="Bristow J."/>
            <person name="Eisen J.A."/>
            <person name="Markowitz V."/>
            <person name="Hugenholtz P."/>
            <person name="Woyke T."/>
            <person name="Klenk H.P."/>
            <person name="Kyrpides N.C."/>
        </authorList>
    </citation>
    <scope>NUCLEOTIDE SEQUENCE</scope>
    <source>
        <strain evidence="5">ATCC 700263 / DSM 8902 / Z-7692</strain>
    </source>
</reference>
<comment type="similarity">
    <text evidence="2">Belongs to the bacterial solute-binding protein SsuA/TauA family.</text>
</comment>
<organism evidence="4 5">
    <name type="scientific">Spirochaeta africana (strain ATCC 700263 / DSM 8902 / Z-7692)</name>
    <dbReference type="NCBI Taxonomy" id="889378"/>
    <lineage>
        <taxon>Bacteria</taxon>
        <taxon>Pseudomonadati</taxon>
        <taxon>Spirochaetota</taxon>
        <taxon>Spirochaetia</taxon>
        <taxon>Spirochaetales</taxon>
        <taxon>Spirochaetaceae</taxon>
        <taxon>Spirochaeta</taxon>
    </lineage>
</organism>
<evidence type="ECO:0000256" key="1">
    <source>
        <dbReference type="ARBA" id="ARBA00004418"/>
    </source>
</evidence>
<evidence type="ECO:0000256" key="3">
    <source>
        <dbReference type="ARBA" id="ARBA00022729"/>
    </source>
</evidence>
<evidence type="ECO:0000313" key="5">
    <source>
        <dbReference type="Proteomes" id="UP000007383"/>
    </source>
</evidence>
<dbReference type="eggNOG" id="COG0715">
    <property type="taxonomic scope" value="Bacteria"/>
</dbReference>
<keyword evidence="5" id="KW-1185">Reference proteome</keyword>
<dbReference type="PANTHER" id="PTHR30024">
    <property type="entry name" value="ALIPHATIC SULFONATES-BINDING PROTEIN-RELATED"/>
    <property type="match status" value="1"/>
</dbReference>
<comment type="subcellular location">
    <subcellularLocation>
        <location evidence="1">Periplasm</location>
    </subcellularLocation>
</comment>
<dbReference type="PANTHER" id="PTHR30024:SF47">
    <property type="entry name" value="TAURINE-BINDING PERIPLASMIC PROTEIN"/>
    <property type="match status" value="1"/>
</dbReference>